<reference evidence="7" key="1">
    <citation type="submission" date="2019-10" db="EMBL/GenBank/DDBJ databases">
        <title>Conservation and host-specific expression of non-tandemly repeated heterogenous ribosome RNA gene in arbuscular mycorrhizal fungi.</title>
        <authorList>
            <person name="Maeda T."/>
            <person name="Kobayashi Y."/>
            <person name="Nakagawa T."/>
            <person name="Ezawa T."/>
            <person name="Yamaguchi K."/>
            <person name="Bino T."/>
            <person name="Nishimoto Y."/>
            <person name="Shigenobu S."/>
            <person name="Kawaguchi M."/>
        </authorList>
    </citation>
    <scope>NUCLEOTIDE SEQUENCE</scope>
    <source>
        <strain evidence="7">HR1</strain>
    </source>
</reference>
<dbReference type="GO" id="GO:0007254">
    <property type="term" value="P:JNK cascade"/>
    <property type="evidence" value="ECO:0007669"/>
    <property type="project" value="TreeGrafter"/>
</dbReference>
<evidence type="ECO:0000256" key="2">
    <source>
        <dbReference type="ARBA" id="ARBA00022679"/>
    </source>
</evidence>
<protein>
    <submittedName>
        <fullName evidence="7">Kinase-like domain-containing protein</fullName>
    </submittedName>
</protein>
<dbReference type="InterPro" id="IPR001245">
    <property type="entry name" value="Ser-Thr/Tyr_kinase_cat_dom"/>
</dbReference>
<organism evidence="7 8">
    <name type="scientific">Rhizophagus clarus</name>
    <dbReference type="NCBI Taxonomy" id="94130"/>
    <lineage>
        <taxon>Eukaryota</taxon>
        <taxon>Fungi</taxon>
        <taxon>Fungi incertae sedis</taxon>
        <taxon>Mucoromycota</taxon>
        <taxon>Glomeromycotina</taxon>
        <taxon>Glomeromycetes</taxon>
        <taxon>Glomerales</taxon>
        <taxon>Glomeraceae</taxon>
        <taxon>Rhizophagus</taxon>
    </lineage>
</organism>
<dbReference type="InterPro" id="IPR011009">
    <property type="entry name" value="Kinase-like_dom_sf"/>
</dbReference>
<dbReference type="GO" id="GO:0005524">
    <property type="term" value="F:ATP binding"/>
    <property type="evidence" value="ECO:0007669"/>
    <property type="project" value="UniProtKB-KW"/>
</dbReference>
<dbReference type="PANTHER" id="PTHR46716:SF1">
    <property type="entry name" value="MITOGEN-ACTIVATED PROTEIN KINASE KINASE KINASE 7"/>
    <property type="match status" value="1"/>
</dbReference>
<evidence type="ECO:0000256" key="4">
    <source>
        <dbReference type="ARBA" id="ARBA00022777"/>
    </source>
</evidence>
<evidence type="ECO:0000256" key="5">
    <source>
        <dbReference type="ARBA" id="ARBA00022840"/>
    </source>
</evidence>
<dbReference type="PANTHER" id="PTHR46716">
    <property type="entry name" value="MITOGEN-ACTIVATED PROTEIN KINASE KINASE KINASE 7"/>
    <property type="match status" value="1"/>
</dbReference>
<dbReference type="Pfam" id="PF07714">
    <property type="entry name" value="PK_Tyr_Ser-Thr"/>
    <property type="match status" value="1"/>
</dbReference>
<keyword evidence="5" id="KW-0067">ATP-binding</keyword>
<keyword evidence="4 7" id="KW-0418">Kinase</keyword>
<evidence type="ECO:0000256" key="1">
    <source>
        <dbReference type="ARBA" id="ARBA00022527"/>
    </source>
</evidence>
<keyword evidence="3" id="KW-0547">Nucleotide-binding</keyword>
<dbReference type="OrthoDB" id="2440587at2759"/>
<evidence type="ECO:0000313" key="7">
    <source>
        <dbReference type="EMBL" id="GET02068.1"/>
    </source>
</evidence>
<dbReference type="Proteomes" id="UP000615446">
    <property type="component" value="Unassembled WGS sequence"/>
</dbReference>
<proteinExistence type="predicted"/>
<sequence length="205" mass="24180">MNDILNVYGISQILDTKDFIIVLEFAEGGSYNNWINKNYKDFDWKNKIRTSLMLRSKAYAQAEDICSFGMIMYFTATGKQPFVNCAHDHHLTLKICNGTKPEINVPEAPKCYIDLMKRCWDSNLENRSNAIEMHELMESFYDYYNSCKKVETSAIEIRKPFKEAEIHRKTYRTSLLLRKEVNIQKLFTQLGYLILLQRIFQNLIF</sequence>
<dbReference type="Gene3D" id="1.10.510.10">
    <property type="entry name" value="Transferase(Phosphotransferase) domain 1"/>
    <property type="match status" value="1"/>
</dbReference>
<dbReference type="AlphaFoldDB" id="A0A8H3R405"/>
<dbReference type="GO" id="GO:0006955">
    <property type="term" value="P:immune response"/>
    <property type="evidence" value="ECO:0007669"/>
    <property type="project" value="TreeGrafter"/>
</dbReference>
<evidence type="ECO:0000259" key="6">
    <source>
        <dbReference type="Pfam" id="PF07714"/>
    </source>
</evidence>
<accession>A0A8H3R405</accession>
<gene>
    <name evidence="7" type="ORF">RCL2_002844900</name>
</gene>
<dbReference type="SUPFAM" id="SSF56112">
    <property type="entry name" value="Protein kinase-like (PK-like)"/>
    <property type="match status" value="1"/>
</dbReference>
<feature type="domain" description="Serine-threonine/tyrosine-protein kinase catalytic" evidence="6">
    <location>
        <begin position="54"/>
        <end position="135"/>
    </location>
</feature>
<keyword evidence="2" id="KW-0808">Transferase</keyword>
<dbReference type="EMBL" id="BLAL01000304">
    <property type="protein sequence ID" value="GET02068.1"/>
    <property type="molecule type" value="Genomic_DNA"/>
</dbReference>
<dbReference type="GO" id="GO:0004709">
    <property type="term" value="F:MAP kinase kinase kinase activity"/>
    <property type="evidence" value="ECO:0007669"/>
    <property type="project" value="TreeGrafter"/>
</dbReference>
<evidence type="ECO:0000313" key="8">
    <source>
        <dbReference type="Proteomes" id="UP000615446"/>
    </source>
</evidence>
<evidence type="ECO:0000256" key="3">
    <source>
        <dbReference type="ARBA" id="ARBA00022741"/>
    </source>
</evidence>
<keyword evidence="1" id="KW-0723">Serine/threonine-protein kinase</keyword>
<comment type="caution">
    <text evidence="7">The sequence shown here is derived from an EMBL/GenBank/DDBJ whole genome shotgun (WGS) entry which is preliminary data.</text>
</comment>
<name>A0A8H3R405_9GLOM</name>